<dbReference type="CDD" id="cd18787">
    <property type="entry name" value="SF2_C_DEAD"/>
    <property type="match status" value="1"/>
</dbReference>
<evidence type="ECO:0000256" key="7">
    <source>
        <dbReference type="RuleBase" id="RU000492"/>
    </source>
</evidence>
<dbReference type="Gene3D" id="3.40.50.300">
    <property type="entry name" value="P-loop containing nucleotide triphosphate hydrolases"/>
    <property type="match status" value="2"/>
</dbReference>
<dbReference type="EMBL" id="FPBP01000004">
    <property type="protein sequence ID" value="SFU57106.1"/>
    <property type="molecule type" value="Genomic_DNA"/>
</dbReference>
<feature type="domain" description="Helicase C-terminal" evidence="9">
    <location>
        <begin position="243"/>
        <end position="387"/>
    </location>
</feature>
<dbReference type="InterPro" id="IPR050079">
    <property type="entry name" value="DEAD_box_RNA_helicase"/>
</dbReference>
<name>A0A1I7H9A0_9GAMM</name>
<evidence type="ECO:0000259" key="10">
    <source>
        <dbReference type="PROSITE" id="PS51195"/>
    </source>
</evidence>
<evidence type="ECO:0000256" key="6">
    <source>
        <dbReference type="PROSITE-ProRule" id="PRU00552"/>
    </source>
</evidence>
<dbReference type="PROSITE" id="PS00039">
    <property type="entry name" value="DEAD_ATP_HELICASE"/>
    <property type="match status" value="1"/>
</dbReference>
<feature type="domain" description="Helicase ATP-binding" evidence="8">
    <location>
        <begin position="45"/>
        <end position="216"/>
    </location>
</feature>
<dbReference type="SMART" id="SM00487">
    <property type="entry name" value="DEXDc"/>
    <property type="match status" value="1"/>
</dbReference>
<feature type="domain" description="DEAD-box RNA helicase Q" evidence="10">
    <location>
        <begin position="14"/>
        <end position="42"/>
    </location>
</feature>
<dbReference type="InterPro" id="IPR000629">
    <property type="entry name" value="RNA-helicase_DEAD-box_CS"/>
</dbReference>
<dbReference type="Gene3D" id="3.30.70.330">
    <property type="match status" value="1"/>
</dbReference>
<organism evidence="11 12">
    <name type="scientific">Halomonas korlensis</name>
    <dbReference type="NCBI Taxonomy" id="463301"/>
    <lineage>
        <taxon>Bacteria</taxon>
        <taxon>Pseudomonadati</taxon>
        <taxon>Pseudomonadota</taxon>
        <taxon>Gammaproteobacteria</taxon>
        <taxon>Oceanospirillales</taxon>
        <taxon>Halomonadaceae</taxon>
        <taxon>Halomonas</taxon>
    </lineage>
</organism>
<dbReference type="Pfam" id="PF00270">
    <property type="entry name" value="DEAD"/>
    <property type="match status" value="1"/>
</dbReference>
<dbReference type="CDD" id="cd00268">
    <property type="entry name" value="DEADc"/>
    <property type="match status" value="1"/>
</dbReference>
<keyword evidence="4 7" id="KW-0067">ATP-binding</keyword>
<dbReference type="RefSeq" id="WP_089794329.1">
    <property type="nucleotide sequence ID" value="NZ_FPBP01000004.1"/>
</dbReference>
<dbReference type="InterPro" id="IPR014001">
    <property type="entry name" value="Helicase_ATP-bd"/>
</dbReference>
<dbReference type="GO" id="GO:0005524">
    <property type="term" value="F:ATP binding"/>
    <property type="evidence" value="ECO:0007669"/>
    <property type="project" value="UniProtKB-KW"/>
</dbReference>
<dbReference type="InterPro" id="IPR014014">
    <property type="entry name" value="RNA_helicase_DEAD_Q_motif"/>
</dbReference>
<reference evidence="12" key="1">
    <citation type="submission" date="2016-10" db="EMBL/GenBank/DDBJ databases">
        <authorList>
            <person name="Varghese N."/>
            <person name="Submissions S."/>
        </authorList>
    </citation>
    <scope>NUCLEOTIDE SEQUENCE [LARGE SCALE GENOMIC DNA]</scope>
    <source>
        <strain evidence="12">CGMCC 1.6981</strain>
    </source>
</reference>
<dbReference type="GO" id="GO:0016787">
    <property type="term" value="F:hydrolase activity"/>
    <property type="evidence" value="ECO:0007669"/>
    <property type="project" value="UniProtKB-KW"/>
</dbReference>
<comment type="similarity">
    <text evidence="5 7">Belongs to the DEAD box helicase family.</text>
</comment>
<evidence type="ECO:0000256" key="4">
    <source>
        <dbReference type="ARBA" id="ARBA00022840"/>
    </source>
</evidence>
<dbReference type="PROSITE" id="PS51194">
    <property type="entry name" value="HELICASE_CTER"/>
    <property type="match status" value="1"/>
</dbReference>
<dbReference type="PROSITE" id="PS51195">
    <property type="entry name" value="Q_MOTIF"/>
    <property type="match status" value="1"/>
</dbReference>
<dbReference type="Proteomes" id="UP000198693">
    <property type="component" value="Unassembled WGS sequence"/>
</dbReference>
<keyword evidence="1 7" id="KW-0547">Nucleotide-binding</keyword>
<dbReference type="Pfam" id="PF00271">
    <property type="entry name" value="Helicase_C"/>
    <property type="match status" value="1"/>
</dbReference>
<dbReference type="GO" id="GO:0005829">
    <property type="term" value="C:cytosol"/>
    <property type="evidence" value="ECO:0007669"/>
    <property type="project" value="TreeGrafter"/>
</dbReference>
<dbReference type="AlphaFoldDB" id="A0A1I7H9A0"/>
<keyword evidence="3 7" id="KW-0347">Helicase</keyword>
<evidence type="ECO:0000259" key="8">
    <source>
        <dbReference type="PROSITE" id="PS51192"/>
    </source>
</evidence>
<evidence type="ECO:0000313" key="12">
    <source>
        <dbReference type="Proteomes" id="UP000198693"/>
    </source>
</evidence>
<dbReference type="PANTHER" id="PTHR47959:SF1">
    <property type="entry name" value="ATP-DEPENDENT RNA HELICASE DBPA"/>
    <property type="match status" value="1"/>
</dbReference>
<accession>A0A1I7H9A0</accession>
<dbReference type="InterPro" id="IPR001650">
    <property type="entry name" value="Helicase_C-like"/>
</dbReference>
<protein>
    <submittedName>
        <fullName evidence="11">ATP-dependent RNA helicase DbpA</fullName>
    </submittedName>
</protein>
<dbReference type="NCBIfam" id="NF008744">
    <property type="entry name" value="PRK11776.1"/>
    <property type="match status" value="1"/>
</dbReference>
<keyword evidence="12" id="KW-1185">Reference proteome</keyword>
<dbReference type="InterPro" id="IPR044742">
    <property type="entry name" value="DEAD/DEAH_RhlB"/>
</dbReference>
<dbReference type="PROSITE" id="PS51192">
    <property type="entry name" value="HELICASE_ATP_BIND_1"/>
    <property type="match status" value="1"/>
</dbReference>
<keyword evidence="2 7" id="KW-0378">Hydrolase</keyword>
<gene>
    <name evidence="11" type="ORF">SAMN04487955_10453</name>
</gene>
<evidence type="ECO:0000313" key="11">
    <source>
        <dbReference type="EMBL" id="SFU57106.1"/>
    </source>
</evidence>
<evidence type="ECO:0000259" key="9">
    <source>
        <dbReference type="PROSITE" id="PS51194"/>
    </source>
</evidence>
<sequence>MPHASSGTDASDAGTFATLPLAPELLTNLDSLGYRIMTPIQAESLPLLLSGRDVIAQAKTGSGKTAAFGLGLLSRLTLASPRVQALVLCPTRELADQVAGEIRRLARSLPNVKVLTLCGGAPLGPQLGSLEHGAHIVVGTPGRVEEHLRKGSLTLDVLTVLVLDEADRMLDMGFQASMEAIIAETPARRQTLLFSATYTEGIRPIAEGVMRDPATVTVEETHDASSIRQHFYRVADDAGRFAALQRLLLHFQPVSSVVFCNTKRETDEVAEALNAAGFSALALHGDLEQRDRDRLLILFANRSASILVATDVASRGLDIDALDAVFNYRLARELEVHVHRVGRTGRAGGYGVAATLVSEQDDYRLARLAELLGESLEPEPLPPRSVLQREPPTPAMATLQLGGGKQQKLRPGDILGALTGDAGLRGDQVGKIKVLASIAYVAVQREVAGVALERLGAGKLKGRSFRVRRVGR</sequence>
<dbReference type="OrthoDB" id="9805696at2"/>
<dbReference type="GO" id="GO:0003724">
    <property type="term" value="F:RNA helicase activity"/>
    <property type="evidence" value="ECO:0007669"/>
    <property type="project" value="InterPro"/>
</dbReference>
<dbReference type="STRING" id="463301.SAMN04487955_10453"/>
<evidence type="ECO:0000256" key="1">
    <source>
        <dbReference type="ARBA" id="ARBA00022741"/>
    </source>
</evidence>
<dbReference type="SMART" id="SM00490">
    <property type="entry name" value="HELICc"/>
    <property type="match status" value="1"/>
</dbReference>
<dbReference type="InterPro" id="IPR005580">
    <property type="entry name" value="DbpA/CsdA_RNA-bd_dom"/>
</dbReference>
<evidence type="ECO:0000256" key="3">
    <source>
        <dbReference type="ARBA" id="ARBA00022806"/>
    </source>
</evidence>
<dbReference type="InterPro" id="IPR012677">
    <property type="entry name" value="Nucleotide-bd_a/b_plait_sf"/>
</dbReference>
<evidence type="ECO:0000256" key="2">
    <source>
        <dbReference type="ARBA" id="ARBA00022801"/>
    </source>
</evidence>
<evidence type="ECO:0000256" key="5">
    <source>
        <dbReference type="ARBA" id="ARBA00038437"/>
    </source>
</evidence>
<dbReference type="InterPro" id="IPR011545">
    <property type="entry name" value="DEAD/DEAH_box_helicase_dom"/>
</dbReference>
<proteinExistence type="inferred from homology"/>
<feature type="short sequence motif" description="Q motif" evidence="6">
    <location>
        <begin position="14"/>
        <end position="42"/>
    </location>
</feature>
<dbReference type="SUPFAM" id="SSF52540">
    <property type="entry name" value="P-loop containing nucleoside triphosphate hydrolases"/>
    <property type="match status" value="1"/>
</dbReference>
<dbReference type="InterPro" id="IPR027417">
    <property type="entry name" value="P-loop_NTPase"/>
</dbReference>
<dbReference type="Pfam" id="PF03880">
    <property type="entry name" value="DbpA"/>
    <property type="match status" value="1"/>
</dbReference>
<dbReference type="GO" id="GO:0003676">
    <property type="term" value="F:nucleic acid binding"/>
    <property type="evidence" value="ECO:0007669"/>
    <property type="project" value="InterPro"/>
</dbReference>
<dbReference type="PANTHER" id="PTHR47959">
    <property type="entry name" value="ATP-DEPENDENT RNA HELICASE RHLE-RELATED"/>
    <property type="match status" value="1"/>
</dbReference>